<keyword evidence="1" id="KW-0175">Coiled coil</keyword>
<name>A0ABR2KVM4_9EUKA</name>
<feature type="coiled-coil region" evidence="1">
    <location>
        <begin position="175"/>
        <end position="245"/>
    </location>
</feature>
<gene>
    <name evidence="2" type="ORF">M9Y10_022946</name>
</gene>
<comment type="caution">
    <text evidence="2">The sequence shown here is derived from an EMBL/GenBank/DDBJ whole genome shotgun (WGS) entry which is preliminary data.</text>
</comment>
<evidence type="ECO:0008006" key="4">
    <source>
        <dbReference type="Google" id="ProtNLM"/>
    </source>
</evidence>
<evidence type="ECO:0000256" key="1">
    <source>
        <dbReference type="SAM" id="Coils"/>
    </source>
</evidence>
<sequence>MENVHANYRPSSFDEKTSLLNELDKKIMSTTEKSLIKQKLLQIRSREIKSNIDALLDKKAKLVRGVNVAFPLMRRKMKEMAAHHQEKMELQKKKTSPMVLSLSQRLEKQIRYRRYAWTFNKPEIFDQIEAFLDLLAYTHQNLPVKDVDPWVTIERSIAYDYKRLQRIRIQLKTLNIDYTAKIKDFQCKMNEIEKRLEILKKKDMKMHERYQYYLNQFAQEDDDMIESIENKFRILLQERNRKARQAQFRASDRFIEAKKSCSQLQNAREVYLYEKCPLEAMKKQFHIISENKSIKMAKLRVDKIILSHLQSENFELKERIQKLNEILDSKSSSTSPYLENLTNDSV</sequence>
<protein>
    <recommendedName>
        <fullName evidence="4">DUF4201 domain-containing protein</fullName>
    </recommendedName>
</protein>
<dbReference type="EMBL" id="JAPFFF010000003">
    <property type="protein sequence ID" value="KAK8894512.1"/>
    <property type="molecule type" value="Genomic_DNA"/>
</dbReference>
<accession>A0ABR2KVM4</accession>
<dbReference type="Proteomes" id="UP001470230">
    <property type="component" value="Unassembled WGS sequence"/>
</dbReference>
<evidence type="ECO:0000313" key="3">
    <source>
        <dbReference type="Proteomes" id="UP001470230"/>
    </source>
</evidence>
<keyword evidence="3" id="KW-1185">Reference proteome</keyword>
<reference evidence="2 3" key="1">
    <citation type="submission" date="2024-04" db="EMBL/GenBank/DDBJ databases">
        <title>Tritrichomonas musculus Genome.</title>
        <authorList>
            <person name="Alves-Ferreira E."/>
            <person name="Grigg M."/>
            <person name="Lorenzi H."/>
            <person name="Galac M."/>
        </authorList>
    </citation>
    <scope>NUCLEOTIDE SEQUENCE [LARGE SCALE GENOMIC DNA]</scope>
    <source>
        <strain evidence="2 3">EAF2021</strain>
    </source>
</reference>
<organism evidence="2 3">
    <name type="scientific">Tritrichomonas musculus</name>
    <dbReference type="NCBI Taxonomy" id="1915356"/>
    <lineage>
        <taxon>Eukaryota</taxon>
        <taxon>Metamonada</taxon>
        <taxon>Parabasalia</taxon>
        <taxon>Tritrichomonadida</taxon>
        <taxon>Tritrichomonadidae</taxon>
        <taxon>Tritrichomonas</taxon>
    </lineage>
</organism>
<evidence type="ECO:0000313" key="2">
    <source>
        <dbReference type="EMBL" id="KAK8894512.1"/>
    </source>
</evidence>
<proteinExistence type="predicted"/>